<accession>A0ABR7TKT6</accession>
<name>A0ABR7TKT6_9BACT</name>
<dbReference type="PROSITE" id="PS51257">
    <property type="entry name" value="PROKAR_LIPOPROTEIN"/>
    <property type="match status" value="1"/>
</dbReference>
<evidence type="ECO:0000313" key="2">
    <source>
        <dbReference type="Proteomes" id="UP000659124"/>
    </source>
</evidence>
<organism evidence="1 2">
    <name type="scientific">Chitinophaga qingshengii</name>
    <dbReference type="NCBI Taxonomy" id="1569794"/>
    <lineage>
        <taxon>Bacteria</taxon>
        <taxon>Pseudomonadati</taxon>
        <taxon>Bacteroidota</taxon>
        <taxon>Chitinophagia</taxon>
        <taxon>Chitinophagales</taxon>
        <taxon>Chitinophagaceae</taxon>
        <taxon>Chitinophaga</taxon>
    </lineage>
</organism>
<keyword evidence="2" id="KW-1185">Reference proteome</keyword>
<dbReference type="EMBL" id="JACVFC010000001">
    <property type="protein sequence ID" value="MBC9931100.1"/>
    <property type="molecule type" value="Genomic_DNA"/>
</dbReference>
<dbReference type="Pfam" id="PF20050">
    <property type="entry name" value="DUF6452"/>
    <property type="match status" value="1"/>
</dbReference>
<gene>
    <name evidence="1" type="ORF">ICL07_11990</name>
</gene>
<dbReference type="RefSeq" id="WP_188088135.1">
    <property type="nucleotide sequence ID" value="NZ_JACVFC010000001.1"/>
</dbReference>
<dbReference type="InterPro" id="IPR045607">
    <property type="entry name" value="DUF6452"/>
</dbReference>
<protein>
    <recommendedName>
        <fullName evidence="3">Lipoprotein</fullName>
    </recommendedName>
</protein>
<dbReference type="Proteomes" id="UP000659124">
    <property type="component" value="Unassembled WGS sequence"/>
</dbReference>
<reference evidence="1 2" key="1">
    <citation type="submission" date="2020-09" db="EMBL/GenBank/DDBJ databases">
        <title>Genome sequences of type strains of Chitinophaga qingshengii and Chitinophaga varians.</title>
        <authorList>
            <person name="Kittiwongwattana C."/>
        </authorList>
    </citation>
    <scope>NUCLEOTIDE SEQUENCE [LARGE SCALE GENOMIC DNA]</scope>
    <source>
        <strain evidence="1 2">JCM 30026</strain>
    </source>
</reference>
<evidence type="ECO:0008006" key="3">
    <source>
        <dbReference type="Google" id="ProtNLM"/>
    </source>
</evidence>
<proteinExistence type="predicted"/>
<sequence length="172" mass="19406">MRTLYQILLTCAMLTGMIACENETKVCDQTLRADLHVHFQRDSAFKVPGSDTTAHLIRDTIMPKVTLYAIVNGVGRDSINKKQPLKDIFMPLSPAADSSVFFLRVDSTLTPDTLTFRYKRNRHFISPGCGFGFYFDLDTAIITKHTIDSVVINTKAVTSSNDTHLTFFFFNQ</sequence>
<comment type="caution">
    <text evidence="1">The sequence shown here is derived from an EMBL/GenBank/DDBJ whole genome shotgun (WGS) entry which is preliminary data.</text>
</comment>
<evidence type="ECO:0000313" key="1">
    <source>
        <dbReference type="EMBL" id="MBC9931100.1"/>
    </source>
</evidence>